<name>A0A2P2DZ02_9LEPT</name>
<dbReference type="EMBL" id="BFBB01000003">
    <property type="protein sequence ID" value="GBF49858.1"/>
    <property type="molecule type" value="Genomic_DNA"/>
</dbReference>
<protein>
    <submittedName>
        <fullName evidence="1">Uncharacterized protein</fullName>
    </submittedName>
</protein>
<dbReference type="Proteomes" id="UP000245133">
    <property type="component" value="Unassembled WGS sequence"/>
</dbReference>
<dbReference type="OrthoDB" id="345498at2"/>
<evidence type="ECO:0000313" key="2">
    <source>
        <dbReference type="Proteomes" id="UP000245133"/>
    </source>
</evidence>
<organism evidence="1 2">
    <name type="scientific">Leptospira ryugenii</name>
    <dbReference type="NCBI Taxonomy" id="1917863"/>
    <lineage>
        <taxon>Bacteria</taxon>
        <taxon>Pseudomonadati</taxon>
        <taxon>Spirochaetota</taxon>
        <taxon>Spirochaetia</taxon>
        <taxon>Leptospirales</taxon>
        <taxon>Leptospiraceae</taxon>
        <taxon>Leptospira</taxon>
    </lineage>
</organism>
<reference evidence="1 2" key="1">
    <citation type="submission" date="2018-02" db="EMBL/GenBank/DDBJ databases">
        <title>Novel Leptospira species isolated from soil and water in Japan.</title>
        <authorList>
            <person name="Nakao R."/>
            <person name="Masuzawa T."/>
        </authorList>
    </citation>
    <scope>NUCLEOTIDE SEQUENCE [LARGE SCALE GENOMIC DNA]</scope>
    <source>
        <strain evidence="1 2">YH101</strain>
    </source>
</reference>
<accession>A0A2P2DZ02</accession>
<gene>
    <name evidence="1" type="ORF">LPTSP4_13780</name>
</gene>
<keyword evidence="2" id="KW-1185">Reference proteome</keyword>
<evidence type="ECO:0000313" key="1">
    <source>
        <dbReference type="EMBL" id="GBF49858.1"/>
    </source>
</evidence>
<dbReference type="AlphaFoldDB" id="A0A2P2DZ02"/>
<proteinExistence type="predicted"/>
<dbReference type="RefSeq" id="WP_108975107.1">
    <property type="nucleotide sequence ID" value="NZ_BFBB01000003.1"/>
</dbReference>
<sequence>MKLSQFLNILSTGQSSIDRQKAQSLASEWKENLNVSEFAFLKQIIESRPYEVLSSLELKRFLCQTFQIPESLFEESKKRTKNSCLTMALLFPPNKYPKDPELNDWKVENLDGLQERIEKKDTFEFVFQKLQRMSEEERYLYLKLILKKNQIPFQFELKRALFEEETLWNLKTYQEKFCKLILGSYKRSSNFANGIEEIHLLAKNQNQWTKVATIQQKLSPGNHWDEVKDYCHEKELEKFGPVRTVSFGLLLHISYMEKIESKRHKAGFFLNGNKILGLQRVESDEEVSFISDL</sequence>
<comment type="caution">
    <text evidence="1">The sequence shown here is derived from an EMBL/GenBank/DDBJ whole genome shotgun (WGS) entry which is preliminary data.</text>
</comment>